<comment type="caution">
    <text evidence="6">The sequence shown here is derived from an EMBL/GenBank/DDBJ whole genome shotgun (WGS) entry which is preliminary data.</text>
</comment>
<dbReference type="PANTHER" id="PTHR13274:SF2">
    <property type="entry name" value="SMALL RIBOSOMAL SUBUNIT PROTEIN MS25"/>
    <property type="match status" value="1"/>
</dbReference>
<evidence type="ECO:0000313" key="7">
    <source>
        <dbReference type="Proteomes" id="UP000662637"/>
    </source>
</evidence>
<evidence type="ECO:0000313" key="6">
    <source>
        <dbReference type="EMBL" id="KAF7481351.1"/>
    </source>
</evidence>
<sequence>MITRHGAAALSGPGSSRLVKCKTLDWGGRGVGSGSLRTQRAADRNLLLNQGKESASLSPALSISGTRLVVSSVAEVLGPDLDTLRTQGSHWTGFTHRPLCSHQTEIQYKNPWVQIMMFKNMTPTPFLRFYLGECPVLAGPWGPSGRHLKDASSQPFFPRQQMGSEKALPSCLLPGPSVASDLDTSPPLSFLTSSDLLLTGWFLHNLLLCGVERPRPLPRPLSIRLSLFNQIRLSRGWRCCWALGSVPSTGVLWEGSGHSGVLVAGVLRGLDWRFGQPCPSPRGGGHPMSGAVLDQRSQSRALLLGGPHPSRLQRHSVPYSSRMAPELRPAQAGQGAEGWPSWPLVLSTLRGDSPVSSPVKAEQGLQGLVAPGTCRWGEQTCPALLPLLGAQAPGRGPSSSGSRPWGGAPSRKRQNR</sequence>
<evidence type="ECO:0000256" key="2">
    <source>
        <dbReference type="ARBA" id="ARBA00022980"/>
    </source>
</evidence>
<keyword evidence="4" id="KW-0687">Ribonucleoprotein</keyword>
<accession>A0A834V2L5</accession>
<evidence type="ECO:0000256" key="5">
    <source>
        <dbReference type="SAM" id="MobiDB-lite"/>
    </source>
</evidence>
<evidence type="ECO:0000256" key="3">
    <source>
        <dbReference type="ARBA" id="ARBA00023128"/>
    </source>
</evidence>
<dbReference type="EMBL" id="WJEC01000724">
    <property type="protein sequence ID" value="KAF7481351.1"/>
    <property type="molecule type" value="Genomic_DNA"/>
</dbReference>
<gene>
    <name evidence="6" type="ORF">GHT09_007364</name>
</gene>
<keyword evidence="3" id="KW-0496">Mitochondrion</keyword>
<dbReference type="GO" id="GO:0005840">
    <property type="term" value="C:ribosome"/>
    <property type="evidence" value="ECO:0007669"/>
    <property type="project" value="UniProtKB-KW"/>
</dbReference>
<dbReference type="PANTHER" id="PTHR13274">
    <property type="entry name" value="MITOCHONDRIAL RIBOSOMAL PROTEIN S25"/>
    <property type="match status" value="1"/>
</dbReference>
<dbReference type="InterPro" id="IPR040049">
    <property type="entry name" value="Ribosomal_mS25/mL61"/>
</dbReference>
<evidence type="ECO:0000256" key="1">
    <source>
        <dbReference type="ARBA" id="ARBA00004173"/>
    </source>
</evidence>
<name>A0A834V2L5_MARMO</name>
<feature type="compositionally biased region" description="Low complexity" evidence="5">
    <location>
        <begin position="388"/>
        <end position="409"/>
    </location>
</feature>
<dbReference type="Proteomes" id="UP000662637">
    <property type="component" value="Unassembled WGS sequence"/>
</dbReference>
<comment type="subcellular location">
    <subcellularLocation>
        <location evidence="1">Mitochondrion</location>
    </subcellularLocation>
</comment>
<keyword evidence="2" id="KW-0689">Ribosomal protein</keyword>
<dbReference type="GO" id="GO:0005739">
    <property type="term" value="C:mitochondrion"/>
    <property type="evidence" value="ECO:0007669"/>
    <property type="project" value="UniProtKB-SubCell"/>
</dbReference>
<feature type="region of interest" description="Disordered" evidence="5">
    <location>
        <begin position="388"/>
        <end position="416"/>
    </location>
</feature>
<dbReference type="GO" id="GO:1990904">
    <property type="term" value="C:ribonucleoprotein complex"/>
    <property type="evidence" value="ECO:0007669"/>
    <property type="project" value="UniProtKB-KW"/>
</dbReference>
<proteinExistence type="predicted"/>
<organism evidence="6 7">
    <name type="scientific">Marmota monax</name>
    <name type="common">Woodchuck</name>
    <dbReference type="NCBI Taxonomy" id="9995"/>
    <lineage>
        <taxon>Eukaryota</taxon>
        <taxon>Metazoa</taxon>
        <taxon>Chordata</taxon>
        <taxon>Craniata</taxon>
        <taxon>Vertebrata</taxon>
        <taxon>Euteleostomi</taxon>
        <taxon>Mammalia</taxon>
        <taxon>Eutheria</taxon>
        <taxon>Euarchontoglires</taxon>
        <taxon>Glires</taxon>
        <taxon>Rodentia</taxon>
        <taxon>Sciuromorpha</taxon>
        <taxon>Sciuridae</taxon>
        <taxon>Xerinae</taxon>
        <taxon>Marmotini</taxon>
        <taxon>Marmota</taxon>
    </lineage>
</organism>
<dbReference type="AlphaFoldDB" id="A0A834V2L5"/>
<reference evidence="6" key="1">
    <citation type="submission" date="2020-08" db="EMBL/GenBank/DDBJ databases">
        <authorList>
            <person name="Shumante A."/>
            <person name="Zimin A.V."/>
            <person name="Puiu D."/>
            <person name="Salzberg S.L."/>
        </authorList>
    </citation>
    <scope>NUCLEOTIDE SEQUENCE</scope>
    <source>
        <strain evidence="6">WC2-LM</strain>
        <tissue evidence="6">Liver</tissue>
    </source>
</reference>
<dbReference type="GO" id="GO:0003735">
    <property type="term" value="F:structural constituent of ribosome"/>
    <property type="evidence" value="ECO:0007669"/>
    <property type="project" value="InterPro"/>
</dbReference>
<protein>
    <submittedName>
        <fullName evidence="6">Uncharacterized protein</fullName>
    </submittedName>
</protein>
<evidence type="ECO:0000256" key="4">
    <source>
        <dbReference type="ARBA" id="ARBA00023274"/>
    </source>
</evidence>